<keyword evidence="3" id="KW-1185">Reference proteome</keyword>
<reference evidence="2 3" key="1">
    <citation type="submission" date="2016-02" db="EMBL/GenBank/DDBJ databases">
        <title>Complete genome sequence and transcriptome regulation of the pentose utilising yeast Sugiyamaella lignohabitans.</title>
        <authorList>
            <person name="Bellasio M."/>
            <person name="Peymann A."/>
            <person name="Valli M."/>
            <person name="Sipitzky M."/>
            <person name="Graf A."/>
            <person name="Sauer M."/>
            <person name="Marx H."/>
            <person name="Mattanovich D."/>
        </authorList>
    </citation>
    <scope>NUCLEOTIDE SEQUENCE [LARGE SCALE GENOMIC DNA]</scope>
    <source>
        <strain evidence="2 3">CBS 10342</strain>
    </source>
</reference>
<dbReference type="KEGG" id="slb:AWJ20_3162"/>
<dbReference type="SUPFAM" id="SSF56317">
    <property type="entry name" value="Carbon-nitrogen hydrolase"/>
    <property type="match status" value="1"/>
</dbReference>
<organism evidence="2 3">
    <name type="scientific">Sugiyamaella lignohabitans</name>
    <dbReference type="NCBI Taxonomy" id="796027"/>
    <lineage>
        <taxon>Eukaryota</taxon>
        <taxon>Fungi</taxon>
        <taxon>Dikarya</taxon>
        <taxon>Ascomycota</taxon>
        <taxon>Saccharomycotina</taxon>
        <taxon>Dipodascomycetes</taxon>
        <taxon>Dipodascales</taxon>
        <taxon>Trichomonascaceae</taxon>
        <taxon>Sugiyamaella</taxon>
    </lineage>
</organism>
<dbReference type="InterPro" id="IPR003010">
    <property type="entry name" value="C-N_Hydrolase"/>
</dbReference>
<accession>A0A167FP72</accession>
<dbReference type="PROSITE" id="PS50263">
    <property type="entry name" value="CN_HYDROLASE"/>
    <property type="match status" value="1"/>
</dbReference>
<name>A0A167FP72_9ASCO</name>
<sequence>MRLRTLGAEILVYPSAFTVRTGAAHWEILARSRAIDTQSYVIMAAQTGKHDAEGKRQSYGHSIIVDPWGTVLAQAPDTDFEPRIIVADIDLSSVRKVRRDMPLWEQRRPDVYGYSV</sequence>
<evidence type="ECO:0000313" key="2">
    <source>
        <dbReference type="EMBL" id="ANB15534.1"/>
    </source>
</evidence>
<dbReference type="Gene3D" id="3.60.110.10">
    <property type="entry name" value="Carbon-nitrogen hydrolase"/>
    <property type="match status" value="1"/>
</dbReference>
<feature type="domain" description="CN hydrolase" evidence="1">
    <location>
        <begin position="1"/>
        <end position="91"/>
    </location>
</feature>
<gene>
    <name evidence="2" type="primary">NIT2</name>
    <name evidence="2" type="ORF">AWJ20_3162</name>
</gene>
<evidence type="ECO:0000313" key="3">
    <source>
        <dbReference type="Proteomes" id="UP000189580"/>
    </source>
</evidence>
<dbReference type="AlphaFoldDB" id="A0A167FP72"/>
<dbReference type="InterPro" id="IPR036526">
    <property type="entry name" value="C-N_Hydrolase_sf"/>
</dbReference>
<evidence type="ECO:0000259" key="1">
    <source>
        <dbReference type="PROSITE" id="PS50263"/>
    </source>
</evidence>
<proteinExistence type="predicted"/>
<dbReference type="PANTHER" id="PTHR23088:SF27">
    <property type="entry name" value="DEAMINATED GLUTATHIONE AMIDASE"/>
    <property type="match status" value="1"/>
</dbReference>
<dbReference type="PANTHER" id="PTHR23088">
    <property type="entry name" value="NITRILASE-RELATED"/>
    <property type="match status" value="1"/>
</dbReference>
<dbReference type="Proteomes" id="UP000189580">
    <property type="component" value="Chromosome b"/>
</dbReference>
<dbReference type="Pfam" id="PF00795">
    <property type="entry name" value="CN_hydrolase"/>
    <property type="match status" value="1"/>
</dbReference>
<dbReference type="GeneID" id="30035154"/>
<dbReference type="OrthoDB" id="10250282at2759"/>
<dbReference type="EMBL" id="CP014503">
    <property type="protein sequence ID" value="ANB15534.1"/>
    <property type="molecule type" value="Genomic_DNA"/>
</dbReference>
<dbReference type="RefSeq" id="XP_018738011.1">
    <property type="nucleotide sequence ID" value="XM_018880165.1"/>
</dbReference>
<protein>
    <submittedName>
        <fullName evidence="2">Nit2p</fullName>
    </submittedName>
</protein>